<accession>A0ABP0UGE9</accession>
<protein>
    <submittedName>
        <fullName evidence="2">Uncharacterized protein</fullName>
    </submittedName>
</protein>
<sequence length="1520" mass="165816">MALGVRETFEVGDYARVLFNRATDTKGRVLTPEQLIFCLSVLHVLADALPASGGSSSNAVLLGSVLVPNAAGILVQAKELVYNDAPWLPKSALEMTGVNRLVHTDIENELAKRLGAKSLRYLSLVDQEMTSDLPCLSTIAVSDTLSGYGHDKEILLYNLLEIADCCKARKIHVLYDKREHPRQSLLQPNLGQFQGPALTIAFEGAVLSTEEILASSLADGRAAPSGSPVGKAYVLKGTDLAQRFSDQFLPLRVSSELSWASSLLFMKAVEDVSVTVWEKGEPGPSELFGVRVDPARAVLRNPFQDRKWGNFKYQLSTMFGSSSSASKVHTIDMLLTENQSKIVDKWLVVQTLGSGHTQDMALDRKYLSYNFTPIAGVAAHISRNGVVPTESTDGCILAPLPLPIATGLPVTIMGHFLVSHGSGTRHLFQSLTPADLKRSSIDRPQPVGRVPPENVAAAWNKELLLCVRDSYLELLQEVQRLRLDPAMSRADPPIGRGLDGTHGIPAERAYSFWPRSHSLLSTSGSDMESSGPEQVYAVDRSCIVEWLIKPMYMRLVELPMWQLHGGAMAKVGDGMFLSPAGTEQQGIAPPATVCDFLKSHYCVFAVPWELTKEMEAAGVSAKVLTPKMLQALLRVPSVAAAVPSVVTLVDLLEFCCADLYVDNLSISTSRAPHVNSARQQQPDEADTQFIRPLSRELGAHASRLHQGSGSAARARPAIGRALVDLGAAVIPEVTSDAAGTQGSVRPEDEDTTLDRSLVLEMKGLLWPTATGEMVKMGISELWVGNKEQQELLQGLASKFVHPLCIKRTVLTGLFHHHTFQSLLNLQPFSSHLLAANLRAVLPKYFIQRSSSSVRAVAAPWVAWTDIVSPMTGPTKEWLRLFWANVNVASADELSLFSQWPLIPCISSTPILVRVGQSQLVFMPPTQREQTPNSSGEDSSSTILSSSDIDRPTRGFLELESQHPWLLPLLRDCNVPVFDHRFLDCQVADLCSPPEGFSLAQIVVSKFLALQQAGCLSPSELTLQPTNCDAFFSFFAASTHHIGISMSSSAALAYNSDELELLRSLPIYKTRRGVYVSVDPQLHCVVPPNVFLQPDDELCLQYQVPEEGGLLYSTLGIPELTDHEVMARFSLPGFSAQTEREQECILAYLHMNWATMRQYEVVVSAMRATKFIRSGDGGVIDDGSTRSLTLFAPPDLLDPQNPLLKRVFSAEVAKFPSGQFATPGWLSILRVAGLRSVMDASLLLDCAVKVEELGQQSSQTSELGNAFDVSKVATDSGSVSTEVWTTAGMLMEALLSNFASVYGTNFCEALGRIAFVPAERGIPNVGGAAGGTRKVLAAYSEAVLLKDWPLAWTSAPILATSSVVPPEFSWGAFHLRSPPAFPTVLAHLEMVGKNRGEDVLACWPNVRGMRSVEDTFGDVLKYLTNAWNGLSSCDKEALQRVYFIPVANGTRLAMAASLFARLGMDLAPFVFELPSAYLAYMDVLTSLGLQDSPMFEIMRTLLLQIQCSSWWLVVSKHQMRA</sequence>
<dbReference type="PANTHER" id="PTHR15600">
    <property type="entry name" value="SACSIN"/>
    <property type="match status" value="1"/>
</dbReference>
<reference evidence="2" key="1">
    <citation type="submission" date="2024-02" db="EMBL/GenBank/DDBJ databases">
        <authorList>
            <consortium name="ELIXIR-Norway"/>
            <consortium name="Elixir Norway"/>
        </authorList>
    </citation>
    <scope>NUCLEOTIDE SEQUENCE</scope>
</reference>
<proteinExistence type="predicted"/>
<evidence type="ECO:0000256" key="1">
    <source>
        <dbReference type="SAM" id="MobiDB-lite"/>
    </source>
</evidence>
<dbReference type="InterPro" id="IPR052972">
    <property type="entry name" value="Sacsin_chaperone_reg"/>
</dbReference>
<dbReference type="Proteomes" id="UP001497512">
    <property type="component" value="Chromosome 3"/>
</dbReference>
<evidence type="ECO:0000313" key="2">
    <source>
        <dbReference type="EMBL" id="CAK9220637.1"/>
    </source>
</evidence>
<name>A0ABP0UGE9_9BRYO</name>
<feature type="compositionally biased region" description="Low complexity" evidence="1">
    <location>
        <begin position="933"/>
        <end position="946"/>
    </location>
</feature>
<organism evidence="2 3">
    <name type="scientific">Sphagnum troendelagicum</name>
    <dbReference type="NCBI Taxonomy" id="128251"/>
    <lineage>
        <taxon>Eukaryota</taxon>
        <taxon>Viridiplantae</taxon>
        <taxon>Streptophyta</taxon>
        <taxon>Embryophyta</taxon>
        <taxon>Bryophyta</taxon>
        <taxon>Sphagnophytina</taxon>
        <taxon>Sphagnopsida</taxon>
        <taxon>Sphagnales</taxon>
        <taxon>Sphagnaceae</taxon>
        <taxon>Sphagnum</taxon>
    </lineage>
</organism>
<keyword evidence="3" id="KW-1185">Reference proteome</keyword>
<evidence type="ECO:0000313" key="3">
    <source>
        <dbReference type="Proteomes" id="UP001497512"/>
    </source>
</evidence>
<feature type="region of interest" description="Disordered" evidence="1">
    <location>
        <begin position="923"/>
        <end position="946"/>
    </location>
</feature>
<gene>
    <name evidence="2" type="ORF">CSSPTR1EN2_LOCUS15556</name>
</gene>
<dbReference type="PANTHER" id="PTHR15600:SF42">
    <property type="entry name" value="SACSIN"/>
    <property type="match status" value="1"/>
</dbReference>
<dbReference type="EMBL" id="OZ019895">
    <property type="protein sequence ID" value="CAK9220637.1"/>
    <property type="molecule type" value="Genomic_DNA"/>
</dbReference>